<keyword evidence="5 8" id="KW-0812">Transmembrane</keyword>
<dbReference type="PRINTS" id="PR00758">
    <property type="entry name" value="ARSENICPUMP"/>
</dbReference>
<dbReference type="InterPro" id="IPR004680">
    <property type="entry name" value="Cit_transptr-like_dom"/>
</dbReference>
<feature type="transmembrane region" description="Helical" evidence="8">
    <location>
        <begin position="284"/>
        <end position="303"/>
    </location>
</feature>
<evidence type="ECO:0000256" key="2">
    <source>
        <dbReference type="ARBA" id="ARBA00009843"/>
    </source>
</evidence>
<sequence length="448" mass="48797">MTETLSWNTPMLVSAIIMILTFVGIFTEGVHGFHRTKFAMAGAGIMILLGQYFGFYSPRQAVESIDWNVVFLLGAMMTIVGIMIPTGGFQAIAYRIADISKGKQFMLLALMGTAVTVLSLLLDNVTTVVIFGPLIVLICQALRVSPIPYLLGAALLSDTGGVATLVGDPPNLMIGSAAHIDFNTFFIKMGPLVLVAWLAILAALKVLFREEIAVPAQTPDFTPQEHIKDKRTWYAALGVLAMMVVLFIFHHALNWNAWFVAALGLTLLVFIARNVDLDASFEDVELSLLMFFVSLFVVIGGVENSHFLEYVAQFIQPFVETDLLLASIVLMWSSAILSAMIDNIPFTAAMVPIILGMETQGINVAPLWWSLVIGVGMGGNGTHLGSTANVFIVTLSERLAKDANDPALALTPGLWFKKGTPAMILTLITSSLILWLFFDFFAMPIHPH</sequence>
<feature type="transmembrane region" description="Helical" evidence="8">
    <location>
        <begin position="323"/>
        <end position="341"/>
    </location>
</feature>
<dbReference type="GO" id="GO:0015105">
    <property type="term" value="F:arsenite transmembrane transporter activity"/>
    <property type="evidence" value="ECO:0007669"/>
    <property type="project" value="InterPro"/>
</dbReference>
<evidence type="ECO:0000256" key="4">
    <source>
        <dbReference type="ARBA" id="ARBA00022475"/>
    </source>
</evidence>
<dbReference type="Proteomes" id="UP000266313">
    <property type="component" value="Chromosome"/>
</dbReference>
<proteinExistence type="inferred from homology"/>
<evidence type="ECO:0000313" key="11">
    <source>
        <dbReference type="Proteomes" id="UP000266313"/>
    </source>
</evidence>
<dbReference type="Pfam" id="PF03600">
    <property type="entry name" value="CitMHS"/>
    <property type="match status" value="1"/>
</dbReference>
<evidence type="ECO:0000256" key="5">
    <source>
        <dbReference type="ARBA" id="ARBA00022692"/>
    </source>
</evidence>
<feature type="transmembrane region" description="Helical" evidence="8">
    <location>
        <begin position="69"/>
        <end position="93"/>
    </location>
</feature>
<dbReference type="PANTHER" id="PTHR43568">
    <property type="entry name" value="P PROTEIN"/>
    <property type="match status" value="1"/>
</dbReference>
<feature type="transmembrane region" description="Helical" evidence="8">
    <location>
        <begin position="6"/>
        <end position="26"/>
    </location>
</feature>
<feature type="domain" description="Citrate transporter-like" evidence="9">
    <location>
        <begin position="25"/>
        <end position="374"/>
    </location>
</feature>
<dbReference type="KEGG" id="mmai:sS8_2949"/>
<accession>A0A250KTJ5</accession>
<protein>
    <submittedName>
        <fullName evidence="10">Citrate transporter</fullName>
    </submittedName>
</protein>
<reference evidence="10 11" key="1">
    <citation type="submission" date="2016-12" db="EMBL/GenBank/DDBJ databases">
        <title>Genome sequencing of Methylocaldum marinum.</title>
        <authorList>
            <person name="Takeuchi M."/>
            <person name="Kamagata Y."/>
            <person name="Hiraoka S."/>
            <person name="Oshima K."/>
            <person name="Hattori M."/>
            <person name="Iwasaki W."/>
        </authorList>
    </citation>
    <scope>NUCLEOTIDE SEQUENCE [LARGE SCALE GENOMIC DNA]</scope>
    <source>
        <strain evidence="10 11">S8</strain>
    </source>
</reference>
<dbReference type="InterPro" id="IPR051475">
    <property type="entry name" value="Diverse_Ion_Transporter"/>
</dbReference>
<evidence type="ECO:0000259" key="9">
    <source>
        <dbReference type="Pfam" id="PF03600"/>
    </source>
</evidence>
<gene>
    <name evidence="10" type="ORF">sS8_2949</name>
</gene>
<dbReference type="GO" id="GO:0005886">
    <property type="term" value="C:plasma membrane"/>
    <property type="evidence" value="ECO:0007669"/>
    <property type="project" value="UniProtKB-SubCell"/>
</dbReference>
<comment type="similarity">
    <text evidence="2">Belongs to the CitM (TC 2.A.11) transporter family.</text>
</comment>
<dbReference type="OrthoDB" id="9809303at2"/>
<keyword evidence="4" id="KW-1003">Cell membrane</keyword>
<keyword evidence="3" id="KW-0813">Transport</keyword>
<evidence type="ECO:0000256" key="6">
    <source>
        <dbReference type="ARBA" id="ARBA00022989"/>
    </source>
</evidence>
<dbReference type="PANTHER" id="PTHR43568:SF1">
    <property type="entry name" value="P PROTEIN"/>
    <property type="match status" value="1"/>
</dbReference>
<evidence type="ECO:0000256" key="8">
    <source>
        <dbReference type="SAM" id="Phobius"/>
    </source>
</evidence>
<dbReference type="EMBL" id="AP017928">
    <property type="protein sequence ID" value="BBA34892.1"/>
    <property type="molecule type" value="Genomic_DNA"/>
</dbReference>
<keyword evidence="6 8" id="KW-1133">Transmembrane helix</keyword>
<evidence type="ECO:0000313" key="10">
    <source>
        <dbReference type="EMBL" id="BBA34892.1"/>
    </source>
</evidence>
<dbReference type="RefSeq" id="WP_119632797.1">
    <property type="nucleotide sequence ID" value="NZ_AP017928.1"/>
</dbReference>
<feature type="transmembrane region" description="Helical" evidence="8">
    <location>
        <begin position="105"/>
        <end position="122"/>
    </location>
</feature>
<dbReference type="InterPro" id="IPR000802">
    <property type="entry name" value="Arsenical_pump_ArsB"/>
</dbReference>
<keyword evidence="11" id="KW-1185">Reference proteome</keyword>
<organism evidence="10 11">
    <name type="scientific">Methylocaldum marinum</name>
    <dbReference type="NCBI Taxonomy" id="1432792"/>
    <lineage>
        <taxon>Bacteria</taxon>
        <taxon>Pseudomonadati</taxon>
        <taxon>Pseudomonadota</taxon>
        <taxon>Gammaproteobacteria</taxon>
        <taxon>Methylococcales</taxon>
        <taxon>Methylococcaceae</taxon>
        <taxon>Methylocaldum</taxon>
    </lineage>
</organism>
<evidence type="ECO:0000256" key="7">
    <source>
        <dbReference type="ARBA" id="ARBA00023136"/>
    </source>
</evidence>
<evidence type="ECO:0000256" key="3">
    <source>
        <dbReference type="ARBA" id="ARBA00022448"/>
    </source>
</evidence>
<feature type="transmembrane region" description="Helical" evidence="8">
    <location>
        <begin position="149"/>
        <end position="166"/>
    </location>
</feature>
<name>A0A250KTJ5_9GAMM</name>
<feature type="transmembrane region" description="Helical" evidence="8">
    <location>
        <begin position="255"/>
        <end position="272"/>
    </location>
</feature>
<comment type="subcellular location">
    <subcellularLocation>
        <location evidence="1">Cell membrane</location>
        <topology evidence="1">Multi-pass membrane protein</topology>
    </subcellularLocation>
</comment>
<feature type="transmembrane region" description="Helical" evidence="8">
    <location>
        <begin position="186"/>
        <end position="208"/>
    </location>
</feature>
<dbReference type="AlphaFoldDB" id="A0A250KTJ5"/>
<keyword evidence="7 8" id="KW-0472">Membrane</keyword>
<feature type="transmembrane region" description="Helical" evidence="8">
    <location>
        <begin position="232"/>
        <end position="249"/>
    </location>
</feature>
<evidence type="ECO:0000256" key="1">
    <source>
        <dbReference type="ARBA" id="ARBA00004651"/>
    </source>
</evidence>
<feature type="transmembrane region" description="Helical" evidence="8">
    <location>
        <begin position="38"/>
        <end position="57"/>
    </location>
</feature>
<feature type="transmembrane region" description="Helical" evidence="8">
    <location>
        <begin position="422"/>
        <end position="442"/>
    </location>
</feature>